<evidence type="ECO:0000313" key="1">
    <source>
        <dbReference type="EMBL" id="NIY48335.1"/>
    </source>
</evidence>
<gene>
    <name evidence="1" type="ORF">E2L00_12595</name>
</gene>
<organism evidence="1 2">
    <name type="scientific">Cedecea colo</name>
    <dbReference type="NCBI Taxonomy" id="2552946"/>
    <lineage>
        <taxon>Bacteria</taxon>
        <taxon>Pseudomonadati</taxon>
        <taxon>Pseudomonadota</taxon>
        <taxon>Gammaproteobacteria</taxon>
        <taxon>Enterobacterales</taxon>
        <taxon>Enterobacteriaceae</taxon>
        <taxon>Cedecea</taxon>
    </lineage>
</organism>
<proteinExistence type="predicted"/>
<dbReference type="Proteomes" id="UP000697927">
    <property type="component" value="Unassembled WGS sequence"/>
</dbReference>
<protein>
    <submittedName>
        <fullName evidence="1">Uncharacterized protein</fullName>
    </submittedName>
</protein>
<accession>A0ABX0VMQ7</accession>
<evidence type="ECO:0000313" key="2">
    <source>
        <dbReference type="Proteomes" id="UP000697927"/>
    </source>
</evidence>
<reference evidence="1 2" key="1">
    <citation type="journal article" date="2020" name="Microorganisms">
        <title>Polyphasic Characterisation of Cedecea colo sp. nov., a New Enteric Bacterium Isolated from the Koala Hindgut.</title>
        <authorList>
            <person name="Boath J.M."/>
            <person name="Dakhal S."/>
            <person name="Van T.T.H."/>
            <person name="Moore R.J."/>
            <person name="Dekiwadia C."/>
            <person name="Macreadie I.G."/>
        </authorList>
    </citation>
    <scope>NUCLEOTIDE SEQUENCE [LARGE SCALE GENOMIC DNA]</scope>
    <source>
        <strain evidence="1 2">ZA</strain>
    </source>
</reference>
<comment type="caution">
    <text evidence="1">The sequence shown here is derived from an EMBL/GenBank/DDBJ whole genome shotgun (WGS) entry which is preliminary data.</text>
</comment>
<dbReference type="RefSeq" id="WP_167611936.1">
    <property type="nucleotide sequence ID" value="NZ_SOYS01000005.1"/>
</dbReference>
<name>A0ABX0VMQ7_9ENTR</name>
<dbReference type="EMBL" id="SOYS01000005">
    <property type="protein sequence ID" value="NIY48335.1"/>
    <property type="molecule type" value="Genomic_DNA"/>
</dbReference>
<keyword evidence="2" id="KW-1185">Reference proteome</keyword>
<sequence>MAKPVPDEYTGRTYPVEEDMRWQLKEWSIEKWGRRCLLALVLLSLLGVFSDGWLSQTTTNNPEGTLSVEHQRIMRAMSDENFILRVKFATGQPTVLTLGQDFMDNFEIQSLQPQPLFTHTSRHEMVLTWPASASKEQALWLTVQPQSAGHFISTIRLKGAEPVTLSQWVLP</sequence>